<reference evidence="1 2" key="1">
    <citation type="submission" date="2013-07" db="EMBL/GenBank/DDBJ databases">
        <authorList>
            <person name="Weinstock G."/>
            <person name="Sodergren E."/>
            <person name="Wylie T."/>
            <person name="Fulton L."/>
            <person name="Fulton R."/>
            <person name="Fronick C."/>
            <person name="O'Laughlin M."/>
            <person name="Godfrey J."/>
            <person name="Miner T."/>
            <person name="Herter B."/>
            <person name="Appelbaum E."/>
            <person name="Cordes M."/>
            <person name="Lek S."/>
            <person name="Wollam A."/>
            <person name="Pepin K.H."/>
            <person name="Palsikar V.B."/>
            <person name="Mitreva M."/>
            <person name="Wilson R.K."/>
        </authorList>
    </citation>
    <scope>NUCLEOTIDE SEQUENCE [LARGE SCALE GENOMIC DNA]</scope>
    <source>
        <strain evidence="1 2">ATCC 14940</strain>
    </source>
</reference>
<protein>
    <submittedName>
        <fullName evidence="1">Uncharacterized protein</fullName>
    </submittedName>
</protein>
<organism evidence="1 2">
    <name type="scientific">[Clostridium] symbiosum ATCC 14940</name>
    <dbReference type="NCBI Taxonomy" id="411472"/>
    <lineage>
        <taxon>Bacteria</taxon>
        <taxon>Bacillati</taxon>
        <taxon>Bacillota</taxon>
        <taxon>Clostridia</taxon>
        <taxon>Lachnospirales</taxon>
        <taxon>Lachnospiraceae</taxon>
        <taxon>Otoolea</taxon>
    </lineage>
</organism>
<evidence type="ECO:0000313" key="1">
    <source>
        <dbReference type="EMBL" id="ERI77228.1"/>
    </source>
</evidence>
<name>A0ABC9TYL0_CLOSY</name>
<sequence>MMTKIRLLTMTGNGQLPPYSKKWKKFPEPYIQYDLSPCFFQFFV</sequence>
<comment type="caution">
    <text evidence="1">The sequence shown here is derived from an EMBL/GenBank/DDBJ whole genome shotgun (WGS) entry which is preliminary data.</text>
</comment>
<evidence type="ECO:0000313" key="2">
    <source>
        <dbReference type="Proteomes" id="UP000016491"/>
    </source>
</evidence>
<dbReference type="Proteomes" id="UP000016491">
    <property type="component" value="Unassembled WGS sequence"/>
</dbReference>
<dbReference type="AlphaFoldDB" id="A0ABC9TYL0"/>
<proteinExistence type="predicted"/>
<dbReference type="EMBL" id="AWSU01000163">
    <property type="protein sequence ID" value="ERI77228.1"/>
    <property type="molecule type" value="Genomic_DNA"/>
</dbReference>
<gene>
    <name evidence="1" type="ORF">CLOSYM_02198</name>
</gene>
<accession>A0ABC9TYL0</accession>